<feature type="domain" description="Flagellin C-terminal" evidence="5">
    <location>
        <begin position="187"/>
        <end position="269"/>
    </location>
</feature>
<keyword evidence="2 3" id="KW-0975">Bacterial flagellum</keyword>
<evidence type="ECO:0000259" key="4">
    <source>
        <dbReference type="Pfam" id="PF00669"/>
    </source>
</evidence>
<dbReference type="SUPFAM" id="SSF64518">
    <property type="entry name" value="Phase 1 flagellin"/>
    <property type="match status" value="1"/>
</dbReference>
<comment type="function">
    <text evidence="3">Flagellin is the subunit protein which polymerizes to form the filaments of bacterial flagella.</text>
</comment>
<reference evidence="6 7" key="1">
    <citation type="submission" date="2021-08" db="EMBL/GenBank/DDBJ databases">
        <authorList>
            <person name="Zhang D."/>
            <person name="Zhang A."/>
            <person name="Wang L."/>
        </authorList>
    </citation>
    <scope>NUCLEOTIDE SEQUENCE [LARGE SCALE GENOMIC DNA]</scope>
    <source>
        <strain evidence="6 7">WL0086</strain>
    </source>
</reference>
<dbReference type="PANTHER" id="PTHR42792">
    <property type="entry name" value="FLAGELLIN"/>
    <property type="match status" value="1"/>
</dbReference>
<sequence>MSVVINTNSAASIASNNLAASNNMLQKSLNRLSSGSKIVSPADDAGGLAVSMKLTAAARRSGAASINISNTVSFLQTQDGVLKVAGKVLERMGELKTLYTDPTKNASDLANYDKEFTALQSQLTALTTEKFNSNSVFGTTALSVAVSEDGTNTTTIAARDLSSTATGVGVLVASSVTDLGDVTLSDLTTALQNVSTFRAENGAEQSRLGFAQELLTVNKANLEAASSRIVDVDVAEESTQLARWNTLVQAGTAMLSQANQSAQTALRLLQS</sequence>
<keyword evidence="7" id="KW-1185">Reference proteome</keyword>
<feature type="domain" description="Flagellin N-terminal" evidence="4">
    <location>
        <begin position="5"/>
        <end position="137"/>
    </location>
</feature>
<keyword evidence="6" id="KW-0282">Flagellum</keyword>
<dbReference type="InterPro" id="IPR042187">
    <property type="entry name" value="Flagellin_C_sub2"/>
</dbReference>
<dbReference type="RefSeq" id="WP_221029985.1">
    <property type="nucleotide sequence ID" value="NZ_CP139781.1"/>
</dbReference>
<dbReference type="InterPro" id="IPR001029">
    <property type="entry name" value="Flagellin_N"/>
</dbReference>
<reference evidence="6 7" key="2">
    <citation type="submission" date="2023-12" db="EMBL/GenBank/DDBJ databases">
        <title>Description of an unclassified Opitutus bacterium of Verrucomicrobiota.</title>
        <authorList>
            <person name="Zhang D.-F."/>
        </authorList>
    </citation>
    <scope>NUCLEOTIDE SEQUENCE [LARGE SCALE GENOMIC DNA]</scope>
    <source>
        <strain evidence="6 7">WL0086</strain>
    </source>
</reference>
<keyword evidence="6" id="KW-0969">Cilium</keyword>
<accession>A0ABZ1CCB5</accession>
<evidence type="ECO:0000256" key="3">
    <source>
        <dbReference type="RuleBase" id="RU362073"/>
    </source>
</evidence>
<comment type="similarity">
    <text evidence="1 3">Belongs to the bacterial flagellin family.</text>
</comment>
<dbReference type="PANTHER" id="PTHR42792:SF2">
    <property type="entry name" value="FLAGELLIN"/>
    <property type="match status" value="1"/>
</dbReference>
<dbReference type="PRINTS" id="PR00207">
    <property type="entry name" value="FLAGELLIN"/>
</dbReference>
<dbReference type="InterPro" id="IPR001492">
    <property type="entry name" value="Flagellin"/>
</dbReference>
<gene>
    <name evidence="6" type="ORF">K1X11_007880</name>
</gene>
<dbReference type="Pfam" id="PF00700">
    <property type="entry name" value="Flagellin_C"/>
    <property type="match status" value="1"/>
</dbReference>
<dbReference type="Proteomes" id="UP000738431">
    <property type="component" value="Chromosome"/>
</dbReference>
<protein>
    <recommendedName>
        <fullName evidence="3">Flagellin</fullName>
    </recommendedName>
</protein>
<dbReference type="EMBL" id="CP139781">
    <property type="protein sequence ID" value="WRQ89324.1"/>
    <property type="molecule type" value="Genomic_DNA"/>
</dbReference>
<keyword evidence="3" id="KW-0964">Secreted</keyword>
<evidence type="ECO:0000256" key="1">
    <source>
        <dbReference type="ARBA" id="ARBA00005709"/>
    </source>
</evidence>
<name>A0ABZ1CCB5_9BACT</name>
<comment type="subcellular location">
    <subcellularLocation>
        <location evidence="3">Secreted</location>
    </subcellularLocation>
    <subcellularLocation>
        <location evidence="3">Bacterial flagellum</location>
    </subcellularLocation>
</comment>
<keyword evidence="6" id="KW-0966">Cell projection</keyword>
<evidence type="ECO:0000313" key="7">
    <source>
        <dbReference type="Proteomes" id="UP000738431"/>
    </source>
</evidence>
<dbReference type="Pfam" id="PF00669">
    <property type="entry name" value="Flagellin_N"/>
    <property type="match status" value="1"/>
</dbReference>
<evidence type="ECO:0000256" key="2">
    <source>
        <dbReference type="ARBA" id="ARBA00023143"/>
    </source>
</evidence>
<proteinExistence type="inferred from homology"/>
<dbReference type="Gene3D" id="1.20.1330.10">
    <property type="entry name" value="f41 fragment of flagellin, N-terminal domain"/>
    <property type="match status" value="1"/>
</dbReference>
<evidence type="ECO:0000259" key="5">
    <source>
        <dbReference type="Pfam" id="PF00700"/>
    </source>
</evidence>
<organism evidence="6 7">
    <name type="scientific">Actomonas aquatica</name>
    <dbReference type="NCBI Taxonomy" id="2866162"/>
    <lineage>
        <taxon>Bacteria</taxon>
        <taxon>Pseudomonadati</taxon>
        <taxon>Verrucomicrobiota</taxon>
        <taxon>Opitutia</taxon>
        <taxon>Opitutales</taxon>
        <taxon>Opitutaceae</taxon>
        <taxon>Actomonas</taxon>
    </lineage>
</organism>
<dbReference type="Gene3D" id="6.10.10.10">
    <property type="entry name" value="Flagellar export chaperone, C-terminal domain"/>
    <property type="match status" value="1"/>
</dbReference>
<dbReference type="InterPro" id="IPR046358">
    <property type="entry name" value="Flagellin_C"/>
</dbReference>
<evidence type="ECO:0000313" key="6">
    <source>
        <dbReference type="EMBL" id="WRQ89324.1"/>
    </source>
</evidence>